<protein>
    <submittedName>
        <fullName evidence="1">Uncharacterized protein</fullName>
    </submittedName>
</protein>
<evidence type="ECO:0000313" key="2">
    <source>
        <dbReference type="Proteomes" id="UP000269974"/>
    </source>
</evidence>
<dbReference type="AlphaFoldDB" id="A0A7Z8YAH7"/>
<reference evidence="1 2" key="1">
    <citation type="submission" date="2018-11" db="EMBL/GenBank/DDBJ databases">
        <authorList>
            <consortium name="Pathogen Informatics"/>
        </authorList>
    </citation>
    <scope>NUCLEOTIDE SEQUENCE [LARGE SCALE GENOMIC DNA]</scope>
    <source>
        <strain evidence="1 2">NCTC10327</strain>
    </source>
</reference>
<gene>
    <name evidence="1" type="ORF">NCTC10327_01954</name>
</gene>
<organism evidence="1 2">
    <name type="scientific">Actinobaculum suis</name>
    <dbReference type="NCBI Taxonomy" id="1657"/>
    <lineage>
        <taxon>Bacteria</taxon>
        <taxon>Bacillati</taxon>
        <taxon>Actinomycetota</taxon>
        <taxon>Actinomycetes</taxon>
        <taxon>Actinomycetales</taxon>
        <taxon>Actinomycetaceae</taxon>
        <taxon>Actinobaculum</taxon>
    </lineage>
</organism>
<comment type="caution">
    <text evidence="1">The sequence shown here is derived from an EMBL/GenBank/DDBJ whole genome shotgun (WGS) entry which is preliminary data.</text>
</comment>
<accession>A0A7Z8YAH7</accession>
<dbReference type="EMBL" id="UYIO01000001">
    <property type="protein sequence ID" value="VDG77349.1"/>
    <property type="molecule type" value="Genomic_DNA"/>
</dbReference>
<dbReference type="Proteomes" id="UP000269974">
    <property type="component" value="Unassembled WGS sequence"/>
</dbReference>
<proteinExistence type="predicted"/>
<sequence length="130" mass="14092">MVRAKTDTSELDALVNDLGAAPGRALDETRKVIEKGAYNIKNDAQDRVRRFMAPARSKVRHYPYLVTYDLVADRGGIGAEIGPEIGGQGSLGHLLEFGTATSGAMPHLIPAFLDEAPVVERYLSEAAKPW</sequence>
<name>A0A7Z8YAH7_9ACTO</name>
<evidence type="ECO:0000313" key="1">
    <source>
        <dbReference type="EMBL" id="VDG77349.1"/>
    </source>
</evidence>